<evidence type="ECO:0000313" key="4">
    <source>
        <dbReference type="Proteomes" id="UP001208570"/>
    </source>
</evidence>
<keyword evidence="4" id="KW-1185">Reference proteome</keyword>
<dbReference type="AlphaFoldDB" id="A0AAD9J6T8"/>
<accession>A0AAD9J6T8</accession>
<comment type="caution">
    <text evidence="3">The sequence shown here is derived from an EMBL/GenBank/DDBJ whole genome shotgun (WGS) entry which is preliminary data.</text>
</comment>
<feature type="compositionally biased region" description="Polar residues" evidence="1">
    <location>
        <begin position="221"/>
        <end position="251"/>
    </location>
</feature>
<feature type="compositionally biased region" description="Basic and acidic residues" evidence="1">
    <location>
        <begin position="126"/>
        <end position="142"/>
    </location>
</feature>
<dbReference type="PANTHER" id="PTHR34394">
    <property type="entry name" value="SIMILAR TO RIKEN CDNA 2310022B05"/>
    <property type="match status" value="1"/>
</dbReference>
<dbReference type="EMBL" id="JAODUP010000586">
    <property type="protein sequence ID" value="KAK2146735.1"/>
    <property type="molecule type" value="Genomic_DNA"/>
</dbReference>
<name>A0AAD9J6T8_9ANNE</name>
<feature type="domain" description="DUF4706" evidence="2">
    <location>
        <begin position="10"/>
        <end position="115"/>
    </location>
</feature>
<reference evidence="3" key="1">
    <citation type="journal article" date="2023" name="Mol. Biol. Evol.">
        <title>Third-Generation Sequencing Reveals the Adaptive Role of the Epigenome in Three Deep-Sea Polychaetes.</title>
        <authorList>
            <person name="Perez M."/>
            <person name="Aroh O."/>
            <person name="Sun Y."/>
            <person name="Lan Y."/>
            <person name="Juniper S.K."/>
            <person name="Young C.R."/>
            <person name="Angers B."/>
            <person name="Qian P.Y."/>
        </authorList>
    </citation>
    <scope>NUCLEOTIDE SEQUENCE</scope>
    <source>
        <strain evidence="3">P08H-3</strain>
    </source>
</reference>
<proteinExistence type="predicted"/>
<evidence type="ECO:0000313" key="3">
    <source>
        <dbReference type="EMBL" id="KAK2146735.1"/>
    </source>
</evidence>
<evidence type="ECO:0000256" key="1">
    <source>
        <dbReference type="SAM" id="MobiDB-lite"/>
    </source>
</evidence>
<dbReference type="InterPro" id="IPR031600">
    <property type="entry name" value="DUF4706"/>
</dbReference>
<dbReference type="Pfam" id="PF15797">
    <property type="entry name" value="DUF4706"/>
    <property type="match status" value="1"/>
</dbReference>
<organism evidence="3 4">
    <name type="scientific">Paralvinella palmiformis</name>
    <dbReference type="NCBI Taxonomy" id="53620"/>
    <lineage>
        <taxon>Eukaryota</taxon>
        <taxon>Metazoa</taxon>
        <taxon>Spiralia</taxon>
        <taxon>Lophotrochozoa</taxon>
        <taxon>Annelida</taxon>
        <taxon>Polychaeta</taxon>
        <taxon>Sedentaria</taxon>
        <taxon>Canalipalpata</taxon>
        <taxon>Terebellida</taxon>
        <taxon>Terebelliformia</taxon>
        <taxon>Alvinellidae</taxon>
        <taxon>Paralvinella</taxon>
    </lineage>
</organism>
<gene>
    <name evidence="3" type="ORF">LSH36_587g01022</name>
</gene>
<feature type="region of interest" description="Disordered" evidence="1">
    <location>
        <begin position="219"/>
        <end position="259"/>
    </location>
</feature>
<dbReference type="Proteomes" id="UP001208570">
    <property type="component" value="Unassembled WGS sequence"/>
</dbReference>
<sequence>MTTVEDIDGYFRSLNSITRKIWNDKENVKNSFGEESWNRLSEDEQAELFNKYIIDDSIRQKYVNVEKEETPEMFPMMKINCGELIAADNQNDNLITWRDEHSGPFSWMTRSQQDLTLADCDIPTDQTKHDGREDSPSLEHDSGHYQYHQTVHDVVRRTIAKADSALDEFSELSLKFLSRKMDDNEKDEELSVITGSTEEVSSAHYENYFTDSDDNLLLVDSPSSSSRGQTKDSISSCVTSDNGTQKVSATGNKKRSSKAKEPKSEAEFCLIDEKLDYNGSYGEQVSPVFVEDFRESISGQTATGFLFPDISLQFGSSPGLEDDSAGQDLLVGEPFDEKPVSDSVICVQPTSASVLDATVNLNCTASNDDGADKDDDQLKTTKPTISSGFDFLDNW</sequence>
<evidence type="ECO:0000259" key="2">
    <source>
        <dbReference type="Pfam" id="PF15797"/>
    </source>
</evidence>
<feature type="region of interest" description="Disordered" evidence="1">
    <location>
        <begin position="123"/>
        <end position="142"/>
    </location>
</feature>
<dbReference type="PANTHER" id="PTHR34394:SF1">
    <property type="entry name" value="SIMILAR TO RIKEN CDNA 2310022B05"/>
    <property type="match status" value="1"/>
</dbReference>
<protein>
    <recommendedName>
        <fullName evidence="2">DUF4706 domain-containing protein</fullName>
    </recommendedName>
</protein>